<dbReference type="InterPro" id="IPR016181">
    <property type="entry name" value="Acyl_CoA_acyltransferase"/>
</dbReference>
<dbReference type="InterPro" id="IPR053225">
    <property type="entry name" value="Acyl-CoA_N-acyltransferase"/>
</dbReference>
<proteinExistence type="predicted"/>
<evidence type="ECO:0008006" key="3">
    <source>
        <dbReference type="Google" id="ProtNLM"/>
    </source>
</evidence>
<dbReference type="AlphaFoldDB" id="A0AAD6CSY7"/>
<dbReference type="PANTHER" id="PTHR20958">
    <property type="entry name" value="GLYCINE N-ACYLTRANSFERASE-LIKE PROTEIN"/>
    <property type="match status" value="1"/>
</dbReference>
<dbReference type="Proteomes" id="UP001220324">
    <property type="component" value="Unassembled WGS sequence"/>
</dbReference>
<organism evidence="1 2">
    <name type="scientific">Penicillium frequentans</name>
    <dbReference type="NCBI Taxonomy" id="3151616"/>
    <lineage>
        <taxon>Eukaryota</taxon>
        <taxon>Fungi</taxon>
        <taxon>Dikarya</taxon>
        <taxon>Ascomycota</taxon>
        <taxon>Pezizomycotina</taxon>
        <taxon>Eurotiomycetes</taxon>
        <taxon>Eurotiomycetidae</taxon>
        <taxon>Eurotiales</taxon>
        <taxon>Aspergillaceae</taxon>
        <taxon>Penicillium</taxon>
    </lineage>
</organism>
<protein>
    <recommendedName>
        <fullName evidence="3">FR47-like domain-containing protein</fullName>
    </recommendedName>
</protein>
<dbReference type="EMBL" id="JAQIZZ010000006">
    <property type="protein sequence ID" value="KAJ5538083.1"/>
    <property type="molecule type" value="Genomic_DNA"/>
</dbReference>
<evidence type="ECO:0000313" key="2">
    <source>
        <dbReference type="Proteomes" id="UP001220324"/>
    </source>
</evidence>
<keyword evidence="2" id="KW-1185">Reference proteome</keyword>
<sequence length="427" mass="46550">MAENHSPETRIYEHDDRATTLLPLLASHLPLSSALLRRIQHGLAYPAPTAKILATFPPSGSPSPDKPWLAVRVDLFRGRETQIILYSSLEAEHTSIQPIGSAPLSQSAVTVTPSDGSSPAAVESNNHASLDSNYTVATLHTADPDSLTLAREQLLALLVYIKANLLPEYLASLPPDSETKSAEAQSRNGVALIPAPDPRAFLIGTLHTGLFTLLLESGVFPHPDVGDASSLALLPGLKVHRYDNPPYSKFFFPREKFTMRDGEAEIPLPDGYRFHDRKGRVGVLDSHLDLVQSRTSIPRSKAQLSSLVGMAIYCDSEPATEGDDEMPIAWAFLGVDGPLATLHVEPEHRGKGLALCLSKETMRRGMDPAGIFGADRLDFTDETLREKTTAWVHTEVAQVNKASRRVMEKVGGEVMTTVMWVVIELCD</sequence>
<comment type="caution">
    <text evidence="1">The sequence shown here is derived from an EMBL/GenBank/DDBJ whole genome shotgun (WGS) entry which is preliminary data.</text>
</comment>
<evidence type="ECO:0000313" key="1">
    <source>
        <dbReference type="EMBL" id="KAJ5538083.1"/>
    </source>
</evidence>
<reference evidence="1 2" key="1">
    <citation type="journal article" date="2023" name="IMA Fungus">
        <title>Comparative genomic study of the Penicillium genus elucidates a diverse pangenome and 15 lateral gene transfer events.</title>
        <authorList>
            <person name="Petersen C."/>
            <person name="Sorensen T."/>
            <person name="Nielsen M.R."/>
            <person name="Sondergaard T.E."/>
            <person name="Sorensen J.L."/>
            <person name="Fitzpatrick D.A."/>
            <person name="Frisvad J.C."/>
            <person name="Nielsen K.L."/>
        </authorList>
    </citation>
    <scope>NUCLEOTIDE SEQUENCE [LARGE SCALE GENOMIC DNA]</scope>
    <source>
        <strain evidence="1 2">IBT 35679</strain>
    </source>
</reference>
<dbReference type="SUPFAM" id="SSF55729">
    <property type="entry name" value="Acyl-CoA N-acyltransferases (Nat)"/>
    <property type="match status" value="1"/>
</dbReference>
<name>A0AAD6CSY7_9EURO</name>
<gene>
    <name evidence="1" type="ORF">N7494_007562</name>
</gene>
<dbReference type="PANTHER" id="PTHR20958:SF6">
    <property type="entry name" value="GLYCINE N-ACYLTRANSFERASE-LIKE PROTEIN"/>
    <property type="match status" value="1"/>
</dbReference>
<dbReference type="Gene3D" id="3.40.630.30">
    <property type="match status" value="1"/>
</dbReference>
<accession>A0AAD6CSY7</accession>